<feature type="DNA-binding region" description="H-T-H motif" evidence="2">
    <location>
        <begin position="32"/>
        <end position="51"/>
    </location>
</feature>
<dbReference type="RefSeq" id="WP_135793299.1">
    <property type="nucleotide sequence ID" value="NZ_BNBQ01000002.1"/>
</dbReference>
<accession>A0A4Z1D7H5</accession>
<gene>
    <name evidence="4" type="ORF">E5082_23780</name>
</gene>
<dbReference type="PROSITE" id="PS50977">
    <property type="entry name" value="HTH_TETR_2"/>
    <property type="match status" value="1"/>
</dbReference>
<keyword evidence="1 2" id="KW-0238">DNA-binding</keyword>
<dbReference type="AlphaFoldDB" id="A0A4Z1D7H5"/>
<protein>
    <submittedName>
        <fullName evidence="4">TetR/AcrR family transcriptional regulator</fullName>
    </submittedName>
</protein>
<proteinExistence type="predicted"/>
<dbReference type="GeneID" id="91529737"/>
<evidence type="ECO:0000256" key="1">
    <source>
        <dbReference type="ARBA" id="ARBA00023125"/>
    </source>
</evidence>
<dbReference type="GO" id="GO:0003677">
    <property type="term" value="F:DNA binding"/>
    <property type="evidence" value="ECO:0007669"/>
    <property type="project" value="UniProtKB-UniRule"/>
</dbReference>
<evidence type="ECO:0000256" key="2">
    <source>
        <dbReference type="PROSITE-ProRule" id="PRU00335"/>
    </source>
</evidence>
<dbReference type="Pfam" id="PF00440">
    <property type="entry name" value="TetR_N"/>
    <property type="match status" value="1"/>
</dbReference>
<dbReference type="SUPFAM" id="SSF46689">
    <property type="entry name" value="Homeodomain-like"/>
    <property type="match status" value="1"/>
</dbReference>
<comment type="caution">
    <text evidence="4">The sequence shown here is derived from an EMBL/GenBank/DDBJ whole genome shotgun (WGS) entry which is preliminary data.</text>
</comment>
<name>A0A4Z1D7H5_STRGP</name>
<keyword evidence="5" id="KW-1185">Reference proteome</keyword>
<dbReference type="PROSITE" id="PS51318">
    <property type="entry name" value="TAT"/>
    <property type="match status" value="1"/>
</dbReference>
<dbReference type="InterPro" id="IPR009057">
    <property type="entry name" value="Homeodomain-like_sf"/>
</dbReference>
<feature type="domain" description="HTH tetR-type" evidence="3">
    <location>
        <begin position="9"/>
        <end position="69"/>
    </location>
</feature>
<evidence type="ECO:0000313" key="5">
    <source>
        <dbReference type="Proteomes" id="UP000298513"/>
    </source>
</evidence>
<sequence length="193" mass="20826">MSPAEPDPSPRRRELLEAAYAYALRGGLAELSLRPLAEAVGSSPRVLLYLFGSKDGLIRALLARARADELAGLRRITGAREEPRGLRPVALELWRWLSDDAHRGLLTLWVESYARSLTDPDGPWGGFARATVQDWLTLLAAAQPAASRETGDARAERTLVLAVLRGALLDLLATGDTGRVTAAVHRQLASAEG</sequence>
<organism evidence="4 5">
    <name type="scientific">Streptomyces griseoluteus</name>
    <dbReference type="NCBI Taxonomy" id="29306"/>
    <lineage>
        <taxon>Bacteria</taxon>
        <taxon>Bacillati</taxon>
        <taxon>Actinomycetota</taxon>
        <taxon>Actinomycetes</taxon>
        <taxon>Kitasatosporales</taxon>
        <taxon>Streptomycetaceae</taxon>
        <taxon>Streptomyces</taxon>
    </lineage>
</organism>
<dbReference type="Gene3D" id="1.10.357.10">
    <property type="entry name" value="Tetracycline Repressor, domain 2"/>
    <property type="match status" value="1"/>
</dbReference>
<reference evidence="4 5" key="1">
    <citation type="submission" date="2019-04" db="EMBL/GenBank/DDBJ databases">
        <title>Streptomyces sp. nov. Bv016 isolated from bark of Buahinia variegata.</title>
        <authorList>
            <person name="Kanchanasin P."/>
            <person name="Tanasupawat S."/>
            <person name="Yuki M."/>
            <person name="Kudo T."/>
        </authorList>
    </citation>
    <scope>NUCLEOTIDE SEQUENCE [LARGE SCALE GENOMIC DNA]</scope>
    <source>
        <strain evidence="4 5">JCM 4765</strain>
    </source>
</reference>
<evidence type="ECO:0000259" key="3">
    <source>
        <dbReference type="PROSITE" id="PS50977"/>
    </source>
</evidence>
<dbReference type="InterPro" id="IPR006311">
    <property type="entry name" value="TAT_signal"/>
</dbReference>
<dbReference type="Proteomes" id="UP000298513">
    <property type="component" value="Unassembled WGS sequence"/>
</dbReference>
<evidence type="ECO:0000313" key="4">
    <source>
        <dbReference type="EMBL" id="TGN78607.1"/>
    </source>
</evidence>
<dbReference type="EMBL" id="SRRU01000009">
    <property type="protein sequence ID" value="TGN78607.1"/>
    <property type="molecule type" value="Genomic_DNA"/>
</dbReference>
<dbReference type="InterPro" id="IPR001647">
    <property type="entry name" value="HTH_TetR"/>
</dbReference>